<dbReference type="Proteomes" id="UP000230821">
    <property type="component" value="Unassembled WGS sequence"/>
</dbReference>
<accession>A0A2G6K930</accession>
<dbReference type="AlphaFoldDB" id="A0A2G6K930"/>
<dbReference type="InterPro" id="IPR029010">
    <property type="entry name" value="ThuA-like"/>
</dbReference>
<reference evidence="2 3" key="1">
    <citation type="submission" date="2017-10" db="EMBL/GenBank/DDBJ databases">
        <title>Novel microbial diversity and functional potential in the marine mammal oral microbiome.</title>
        <authorList>
            <person name="Dudek N.K."/>
            <person name="Sun C.L."/>
            <person name="Burstein D."/>
            <person name="Kantor R.S."/>
            <person name="Aliaga Goltsman D.S."/>
            <person name="Bik E.M."/>
            <person name="Thomas B.C."/>
            <person name="Banfield J.F."/>
            <person name="Relman D.A."/>
        </authorList>
    </citation>
    <scope>NUCLEOTIDE SEQUENCE [LARGE SCALE GENOMIC DNA]</scope>
    <source>
        <strain evidence="2">DOLJORAL78_47_16</strain>
    </source>
</reference>
<sequence length="216" mass="24670">MKKALITWGGWDDHEPQQCAEIFAELLRTEHYEVKVFDHLDCYLDQDYMNSLDLIVPTWNMSEISKEQEAGLLNTIKSGVGIAGAHGGMGDSFRQNTEYQWMVGGQWVAHPGNIIDYKVNITEPDDPIVAGLSDFHMHSEQYYMHVDPTNEVLATTTFSGEYEGAYWIKGCIMPAVWKRTWGKGRVFYSSLGHVAKDYDVPEVKEILRRGMLWASR</sequence>
<evidence type="ECO:0000313" key="3">
    <source>
        <dbReference type="Proteomes" id="UP000230821"/>
    </source>
</evidence>
<dbReference type="Pfam" id="PF06283">
    <property type="entry name" value="ThuA"/>
    <property type="match status" value="1"/>
</dbReference>
<dbReference type="InterPro" id="IPR029062">
    <property type="entry name" value="Class_I_gatase-like"/>
</dbReference>
<dbReference type="SUPFAM" id="SSF52317">
    <property type="entry name" value="Class I glutamine amidotransferase-like"/>
    <property type="match status" value="1"/>
</dbReference>
<proteinExistence type="predicted"/>
<dbReference type="PANTHER" id="PTHR40469:SF2">
    <property type="entry name" value="GALACTOSE-BINDING DOMAIN-LIKE SUPERFAMILY PROTEIN"/>
    <property type="match status" value="1"/>
</dbReference>
<dbReference type="EMBL" id="PDSK01000117">
    <property type="protein sequence ID" value="PIE32206.1"/>
    <property type="molecule type" value="Genomic_DNA"/>
</dbReference>
<name>A0A2G6K930_9BACT</name>
<organism evidence="2 3">
    <name type="scientific">candidate division KSB3 bacterium</name>
    <dbReference type="NCBI Taxonomy" id="2044937"/>
    <lineage>
        <taxon>Bacteria</taxon>
        <taxon>candidate division KSB3</taxon>
    </lineage>
</organism>
<comment type="caution">
    <text evidence="2">The sequence shown here is derived from an EMBL/GenBank/DDBJ whole genome shotgun (WGS) entry which is preliminary data.</text>
</comment>
<feature type="domain" description="ThuA-like" evidence="1">
    <location>
        <begin position="3"/>
        <end position="214"/>
    </location>
</feature>
<dbReference type="PANTHER" id="PTHR40469">
    <property type="entry name" value="SECRETED GLYCOSYL HYDROLASE"/>
    <property type="match status" value="1"/>
</dbReference>
<protein>
    <recommendedName>
        <fullName evidence="1">ThuA-like domain-containing protein</fullName>
    </recommendedName>
</protein>
<evidence type="ECO:0000259" key="1">
    <source>
        <dbReference type="Pfam" id="PF06283"/>
    </source>
</evidence>
<gene>
    <name evidence="2" type="ORF">CSA56_16315</name>
</gene>
<evidence type="ECO:0000313" key="2">
    <source>
        <dbReference type="EMBL" id="PIE32206.1"/>
    </source>
</evidence>
<dbReference type="Gene3D" id="3.40.50.880">
    <property type="match status" value="1"/>
</dbReference>